<keyword evidence="1" id="KW-1185">Reference proteome</keyword>
<proteinExistence type="predicted"/>
<name>A0A183CJK3_GLOPA</name>
<dbReference type="WBParaSite" id="GPLIN_001305900">
    <property type="protein sequence ID" value="GPLIN_001305900"/>
    <property type="gene ID" value="GPLIN_001305900"/>
</dbReference>
<dbReference type="AlphaFoldDB" id="A0A183CJK3"/>
<organism evidence="1 2">
    <name type="scientific">Globodera pallida</name>
    <name type="common">Potato cyst nematode worm</name>
    <name type="synonym">Heterodera pallida</name>
    <dbReference type="NCBI Taxonomy" id="36090"/>
    <lineage>
        <taxon>Eukaryota</taxon>
        <taxon>Metazoa</taxon>
        <taxon>Ecdysozoa</taxon>
        <taxon>Nematoda</taxon>
        <taxon>Chromadorea</taxon>
        <taxon>Rhabditida</taxon>
        <taxon>Tylenchina</taxon>
        <taxon>Tylenchomorpha</taxon>
        <taxon>Tylenchoidea</taxon>
        <taxon>Heteroderidae</taxon>
        <taxon>Heteroderinae</taxon>
        <taxon>Globodera</taxon>
    </lineage>
</organism>
<reference evidence="1" key="1">
    <citation type="submission" date="2013-12" db="EMBL/GenBank/DDBJ databases">
        <authorList>
            <person name="Aslett M."/>
        </authorList>
    </citation>
    <scope>NUCLEOTIDE SEQUENCE [LARGE SCALE GENOMIC DNA]</scope>
    <source>
        <strain evidence="1">Lindley</strain>
    </source>
</reference>
<accession>A0A183CJK3</accession>
<evidence type="ECO:0000313" key="1">
    <source>
        <dbReference type="Proteomes" id="UP000050741"/>
    </source>
</evidence>
<sequence>MPKLASTEGGGRRWLPRELIYELLQFVSGKFWSARRLLTTSAVLFRIIINGKHAKIWRQPYDVRTSFVSEKRGLRDRTFRHWTGFKIIQKAQNYNKKASYKDTNSIL</sequence>
<evidence type="ECO:0000313" key="2">
    <source>
        <dbReference type="WBParaSite" id="GPLIN_001305900"/>
    </source>
</evidence>
<dbReference type="Proteomes" id="UP000050741">
    <property type="component" value="Unassembled WGS sequence"/>
</dbReference>
<reference evidence="1" key="2">
    <citation type="submission" date="2014-05" db="EMBL/GenBank/DDBJ databases">
        <title>The genome and life-stage specific transcriptomes of Globodera pallida elucidate key aspects of plant parasitism by a cyst nematode.</title>
        <authorList>
            <person name="Cotton J.A."/>
            <person name="Lilley C.J."/>
            <person name="Jones L.M."/>
            <person name="Kikuchi T."/>
            <person name="Reid A.J."/>
            <person name="Thorpe P."/>
            <person name="Tsai I.J."/>
            <person name="Beasley H."/>
            <person name="Blok V."/>
            <person name="Cock P.J.A."/>
            <person name="Van den Akker S.E."/>
            <person name="Holroyd N."/>
            <person name="Hunt M."/>
            <person name="Mantelin S."/>
            <person name="Naghra H."/>
            <person name="Pain A."/>
            <person name="Palomares-Rius J.E."/>
            <person name="Zarowiecki M."/>
            <person name="Berriman M."/>
            <person name="Jones J.T."/>
            <person name="Urwin P.E."/>
        </authorList>
    </citation>
    <scope>NUCLEOTIDE SEQUENCE [LARGE SCALE GENOMIC DNA]</scope>
    <source>
        <strain evidence="1">Lindley</strain>
    </source>
</reference>
<reference evidence="2" key="3">
    <citation type="submission" date="2016-06" db="UniProtKB">
        <authorList>
            <consortium name="WormBaseParasite"/>
        </authorList>
    </citation>
    <scope>IDENTIFICATION</scope>
</reference>
<protein>
    <submittedName>
        <fullName evidence="2">F-box domain-containing protein</fullName>
    </submittedName>
</protein>